<protein>
    <recommendedName>
        <fullName evidence="3">LuxR family transcriptional regulator</fullName>
    </recommendedName>
</protein>
<reference evidence="1 2" key="1">
    <citation type="submission" date="2021-01" db="EMBL/GenBank/DDBJ databases">
        <title>Whole genome shotgun sequence of Actinoplanes durhamensis NBRC 14914.</title>
        <authorList>
            <person name="Komaki H."/>
            <person name="Tamura T."/>
        </authorList>
    </citation>
    <scope>NUCLEOTIDE SEQUENCE [LARGE SCALE GENOMIC DNA]</scope>
    <source>
        <strain evidence="1 2">NBRC 14914</strain>
    </source>
</reference>
<evidence type="ECO:0008006" key="3">
    <source>
        <dbReference type="Google" id="ProtNLM"/>
    </source>
</evidence>
<dbReference type="PANTHER" id="PTHR37694">
    <property type="entry name" value="SLR8022 PROTEIN"/>
    <property type="match status" value="1"/>
</dbReference>
<name>A0ABQ3Z2S6_9ACTN</name>
<comment type="caution">
    <text evidence="1">The sequence shown here is derived from an EMBL/GenBank/DDBJ whole genome shotgun (WGS) entry which is preliminary data.</text>
</comment>
<dbReference type="PANTHER" id="PTHR37694:SF1">
    <property type="entry name" value="SLR8022 PROTEIN"/>
    <property type="match status" value="1"/>
</dbReference>
<proteinExistence type="predicted"/>
<dbReference type="SUPFAM" id="SSF51182">
    <property type="entry name" value="RmlC-like cupins"/>
    <property type="match status" value="1"/>
</dbReference>
<dbReference type="InterPro" id="IPR011051">
    <property type="entry name" value="RmlC_Cupin_sf"/>
</dbReference>
<dbReference type="InterPro" id="IPR014710">
    <property type="entry name" value="RmlC-like_jellyroll"/>
</dbReference>
<evidence type="ECO:0000313" key="1">
    <source>
        <dbReference type="EMBL" id="GIE04128.1"/>
    </source>
</evidence>
<dbReference type="RefSeq" id="WP_203730610.1">
    <property type="nucleotide sequence ID" value="NZ_BAAATX010000029.1"/>
</dbReference>
<gene>
    <name evidence="1" type="ORF">Adu01nite_54780</name>
</gene>
<keyword evidence="2" id="KW-1185">Reference proteome</keyword>
<dbReference type="EMBL" id="BOML01000043">
    <property type="protein sequence ID" value="GIE04128.1"/>
    <property type="molecule type" value="Genomic_DNA"/>
</dbReference>
<evidence type="ECO:0000313" key="2">
    <source>
        <dbReference type="Proteomes" id="UP000637628"/>
    </source>
</evidence>
<dbReference type="Proteomes" id="UP000637628">
    <property type="component" value="Unassembled WGS sequence"/>
</dbReference>
<sequence>MKTSLTELATRLLATAREAPAGRAAETLQGGHNKVLRQTAIALLDGRRLDEHENPGEATLQVLLGEVRLITGPDHTDVKAGELLIIPDARHALLALENTVLLLTVAKLVA</sequence>
<dbReference type="Gene3D" id="2.60.120.10">
    <property type="entry name" value="Jelly Rolls"/>
    <property type="match status" value="1"/>
</dbReference>
<organism evidence="1 2">
    <name type="scientific">Paractinoplanes durhamensis</name>
    <dbReference type="NCBI Taxonomy" id="113563"/>
    <lineage>
        <taxon>Bacteria</taxon>
        <taxon>Bacillati</taxon>
        <taxon>Actinomycetota</taxon>
        <taxon>Actinomycetes</taxon>
        <taxon>Micromonosporales</taxon>
        <taxon>Micromonosporaceae</taxon>
        <taxon>Paractinoplanes</taxon>
    </lineage>
</organism>
<accession>A0ABQ3Z2S6</accession>